<evidence type="ECO:0000313" key="3">
    <source>
        <dbReference type="Proteomes" id="UP000569914"/>
    </source>
</evidence>
<dbReference type="Pfam" id="PF01451">
    <property type="entry name" value="LMWPc"/>
    <property type="match status" value="1"/>
</dbReference>
<keyword evidence="2" id="KW-0378">Hydrolase</keyword>
<dbReference type="Proteomes" id="UP000569914">
    <property type="component" value="Unassembled WGS sequence"/>
</dbReference>
<dbReference type="Gene3D" id="3.40.50.2300">
    <property type="match status" value="1"/>
</dbReference>
<dbReference type="SMART" id="SM00226">
    <property type="entry name" value="LMWPc"/>
    <property type="match status" value="1"/>
</dbReference>
<reference evidence="2 3" key="1">
    <citation type="submission" date="2020-07" db="EMBL/GenBank/DDBJ databases">
        <title>Sequencing the genomes of 1000 actinobacteria strains.</title>
        <authorList>
            <person name="Klenk H.-P."/>
        </authorList>
    </citation>
    <scope>NUCLEOTIDE SEQUENCE [LARGE SCALE GENOMIC DNA]</scope>
    <source>
        <strain evidence="2 3">DSM 22083</strain>
    </source>
</reference>
<protein>
    <submittedName>
        <fullName evidence="2">Protein-tyrosine phosphatase</fullName>
        <ecNumber evidence="2">3.1.3.48</ecNumber>
    </submittedName>
</protein>
<keyword evidence="3" id="KW-1185">Reference proteome</keyword>
<evidence type="ECO:0000313" key="2">
    <source>
        <dbReference type="EMBL" id="NYE73007.1"/>
    </source>
</evidence>
<dbReference type="AlphaFoldDB" id="A0A7Y9LCN0"/>
<dbReference type="InterPro" id="IPR023485">
    <property type="entry name" value="Ptyr_pPase"/>
</dbReference>
<dbReference type="SUPFAM" id="SSF52788">
    <property type="entry name" value="Phosphotyrosine protein phosphatases I"/>
    <property type="match status" value="1"/>
</dbReference>
<dbReference type="EC" id="3.1.3.48" evidence="2"/>
<sequence>MAEHILRSRLAESPLNWRISSAGTHAVEHTEIMPNAAKILDRMGIDTAGFRSRRVNRQLIGEADLILTAEQRQRELIAAVEPAARRRTFTLLQFARFVDDPDRDGELRTGRELLHLALEMQGASQPPAHSEDLADPVGGPRRGYRVCADLIETAIDSILGYTDWRPA</sequence>
<feature type="domain" description="Phosphotyrosine protein phosphatase I" evidence="1">
    <location>
        <begin position="1"/>
        <end position="161"/>
    </location>
</feature>
<comment type="caution">
    <text evidence="2">The sequence shown here is derived from an EMBL/GenBank/DDBJ whole genome shotgun (WGS) entry which is preliminary data.</text>
</comment>
<name>A0A7Y9LCN0_9ACTN</name>
<gene>
    <name evidence="2" type="ORF">BKA15_004336</name>
</gene>
<dbReference type="InterPro" id="IPR036196">
    <property type="entry name" value="Ptyr_pPase_sf"/>
</dbReference>
<dbReference type="GO" id="GO:0004725">
    <property type="term" value="F:protein tyrosine phosphatase activity"/>
    <property type="evidence" value="ECO:0007669"/>
    <property type="project" value="UniProtKB-EC"/>
</dbReference>
<proteinExistence type="predicted"/>
<evidence type="ECO:0000259" key="1">
    <source>
        <dbReference type="SMART" id="SM00226"/>
    </source>
</evidence>
<accession>A0A7Y9LCN0</accession>
<dbReference type="EMBL" id="JACCBU010000001">
    <property type="protein sequence ID" value="NYE73007.1"/>
    <property type="molecule type" value="Genomic_DNA"/>
</dbReference>
<organism evidence="2 3">
    <name type="scientific">Microlunatus parietis</name>
    <dbReference type="NCBI Taxonomy" id="682979"/>
    <lineage>
        <taxon>Bacteria</taxon>
        <taxon>Bacillati</taxon>
        <taxon>Actinomycetota</taxon>
        <taxon>Actinomycetes</taxon>
        <taxon>Propionibacteriales</taxon>
        <taxon>Propionibacteriaceae</taxon>
        <taxon>Microlunatus</taxon>
    </lineage>
</organism>